<evidence type="ECO:0000256" key="1">
    <source>
        <dbReference type="SAM" id="Phobius"/>
    </source>
</evidence>
<dbReference type="KEGG" id="tsph:KIH39_18110"/>
<dbReference type="RefSeq" id="WP_213494637.1">
    <property type="nucleotide sequence ID" value="NZ_CP074694.1"/>
</dbReference>
<keyword evidence="1" id="KW-0472">Membrane</keyword>
<evidence type="ECO:0000313" key="2">
    <source>
        <dbReference type="EMBL" id="QVL30754.1"/>
    </source>
</evidence>
<sequence length="160" mass="17911">MLSGEMAPMGKADRLLQGAIYILFCSPFLLMGGGMFLTGVFALGPRKDMAELWICLPAGLALLSVFGIILYYAIWRVPSLTVLRFVFDGDEFVAQTPSKHLVIRAKEAIREILEERGQRGRVLIGWWLKIEKHGWIHLERSLPNGEALIDQLNCLLGKSV</sequence>
<reference evidence="2" key="1">
    <citation type="submission" date="2021-05" db="EMBL/GenBank/DDBJ databases">
        <title>Complete genome sequence of the cellulolytic planctomycete Telmatocola sphagniphila SP2T and characterization of the first cellulase from planctomycetes.</title>
        <authorList>
            <person name="Rakitin A.L."/>
            <person name="Beletsky A.V."/>
            <person name="Naumoff D.G."/>
            <person name="Kulichevskaya I.S."/>
            <person name="Mardanov A.V."/>
            <person name="Ravin N.V."/>
            <person name="Dedysh S.N."/>
        </authorList>
    </citation>
    <scope>NUCLEOTIDE SEQUENCE</scope>
    <source>
        <strain evidence="2">SP2T</strain>
    </source>
</reference>
<dbReference type="AlphaFoldDB" id="A0A8E6ESH9"/>
<feature type="transmembrane region" description="Helical" evidence="1">
    <location>
        <begin position="50"/>
        <end position="74"/>
    </location>
</feature>
<dbReference type="Proteomes" id="UP000676194">
    <property type="component" value="Chromosome"/>
</dbReference>
<keyword evidence="1" id="KW-1133">Transmembrane helix</keyword>
<proteinExistence type="predicted"/>
<protein>
    <submittedName>
        <fullName evidence="2">Uncharacterized protein</fullName>
    </submittedName>
</protein>
<dbReference type="EMBL" id="CP074694">
    <property type="protein sequence ID" value="QVL30754.1"/>
    <property type="molecule type" value="Genomic_DNA"/>
</dbReference>
<organism evidence="2 3">
    <name type="scientific">Telmatocola sphagniphila</name>
    <dbReference type="NCBI Taxonomy" id="1123043"/>
    <lineage>
        <taxon>Bacteria</taxon>
        <taxon>Pseudomonadati</taxon>
        <taxon>Planctomycetota</taxon>
        <taxon>Planctomycetia</taxon>
        <taxon>Gemmatales</taxon>
        <taxon>Gemmataceae</taxon>
    </lineage>
</organism>
<gene>
    <name evidence="2" type="ORF">KIH39_18110</name>
</gene>
<evidence type="ECO:0000313" key="3">
    <source>
        <dbReference type="Proteomes" id="UP000676194"/>
    </source>
</evidence>
<keyword evidence="1" id="KW-0812">Transmembrane</keyword>
<accession>A0A8E6ESH9</accession>
<feature type="transmembrane region" description="Helical" evidence="1">
    <location>
        <begin position="20"/>
        <end position="44"/>
    </location>
</feature>
<name>A0A8E6ESH9_9BACT</name>
<keyword evidence="3" id="KW-1185">Reference proteome</keyword>